<feature type="region of interest" description="Disordered" evidence="1">
    <location>
        <begin position="129"/>
        <end position="157"/>
    </location>
</feature>
<proteinExistence type="predicted"/>
<dbReference type="AlphaFoldDB" id="A0A1H3N1A5"/>
<sequence length="284" mass="29948">MAENTELELLIIVVVAADDETAARAACRDLVRRIDGRIVASGDCSDEEPGCWSVTISRASAETGQHVAGLSRAVRNFLRELGPDYARHRVSCEPPTAWTVVEHPDLVGDLVAGGERLLVEAWSGGSILFGRPDPGDPDEPPAEAPEGVSDLDERGNPRPRLRLLVDVVTERRAGAEWPARAVASRLSHTAMISEYTVDPPLVRVAMDLGPALGDLPEIVLGAISTLGGNGWSRLRVDEHRATARWSAAPTPPSGVAAIEVSAVEAEADEATAGGPSTVGTTGHD</sequence>
<feature type="region of interest" description="Disordered" evidence="1">
    <location>
        <begin position="265"/>
        <end position="284"/>
    </location>
</feature>
<reference evidence="3" key="1">
    <citation type="submission" date="2016-10" db="EMBL/GenBank/DDBJ databases">
        <authorList>
            <person name="Varghese N."/>
            <person name="Submissions S."/>
        </authorList>
    </citation>
    <scope>NUCLEOTIDE SEQUENCE [LARGE SCALE GENOMIC DNA]</scope>
    <source>
        <strain evidence="3">CGMCC 4.3530</strain>
    </source>
</reference>
<evidence type="ECO:0000256" key="1">
    <source>
        <dbReference type="SAM" id="MobiDB-lite"/>
    </source>
</evidence>
<evidence type="ECO:0000313" key="2">
    <source>
        <dbReference type="EMBL" id="SDY82588.1"/>
    </source>
</evidence>
<organism evidence="2 3">
    <name type="scientific">Saccharopolyspora shandongensis</name>
    <dbReference type="NCBI Taxonomy" id="418495"/>
    <lineage>
        <taxon>Bacteria</taxon>
        <taxon>Bacillati</taxon>
        <taxon>Actinomycetota</taxon>
        <taxon>Actinomycetes</taxon>
        <taxon>Pseudonocardiales</taxon>
        <taxon>Pseudonocardiaceae</taxon>
        <taxon>Saccharopolyspora</taxon>
    </lineage>
</organism>
<name>A0A1H3N1A5_9PSEU</name>
<dbReference type="OrthoDB" id="3694042at2"/>
<protein>
    <submittedName>
        <fullName evidence="2">Uncharacterized protein</fullName>
    </submittedName>
</protein>
<dbReference type="Proteomes" id="UP000199529">
    <property type="component" value="Unassembled WGS sequence"/>
</dbReference>
<dbReference type="EMBL" id="FNOK01000036">
    <property type="protein sequence ID" value="SDY82588.1"/>
    <property type="molecule type" value="Genomic_DNA"/>
</dbReference>
<keyword evidence="3" id="KW-1185">Reference proteome</keyword>
<dbReference type="RefSeq" id="WP_093272055.1">
    <property type="nucleotide sequence ID" value="NZ_FNOK01000036.1"/>
</dbReference>
<accession>A0A1H3N1A5</accession>
<evidence type="ECO:0000313" key="3">
    <source>
        <dbReference type="Proteomes" id="UP000199529"/>
    </source>
</evidence>
<gene>
    <name evidence="2" type="ORF">SAMN05216215_103650</name>
</gene>